<comment type="catalytic activity">
    <reaction evidence="5 6">
        <text>O-phospho-L-threonyl-[protein] + H2O = L-threonyl-[protein] + phosphate</text>
        <dbReference type="Rhea" id="RHEA:47004"/>
        <dbReference type="Rhea" id="RHEA-COMP:11060"/>
        <dbReference type="Rhea" id="RHEA-COMP:11605"/>
        <dbReference type="ChEBI" id="CHEBI:15377"/>
        <dbReference type="ChEBI" id="CHEBI:30013"/>
        <dbReference type="ChEBI" id="CHEBI:43474"/>
        <dbReference type="ChEBI" id="CHEBI:61977"/>
        <dbReference type="EC" id="3.1.3.16"/>
    </reaction>
</comment>
<dbReference type="InterPro" id="IPR011947">
    <property type="entry name" value="FCP1_euk"/>
</dbReference>
<dbReference type="SUPFAM" id="SSF52113">
    <property type="entry name" value="BRCT domain"/>
    <property type="match status" value="1"/>
</dbReference>
<organism evidence="9 10">
    <name type="scientific">Rosa chinensis</name>
    <name type="common">China rose</name>
    <dbReference type="NCBI Taxonomy" id="74649"/>
    <lineage>
        <taxon>Eukaryota</taxon>
        <taxon>Viridiplantae</taxon>
        <taxon>Streptophyta</taxon>
        <taxon>Embryophyta</taxon>
        <taxon>Tracheophyta</taxon>
        <taxon>Spermatophyta</taxon>
        <taxon>Magnoliopsida</taxon>
        <taxon>eudicotyledons</taxon>
        <taxon>Gunneridae</taxon>
        <taxon>Pentapetalae</taxon>
        <taxon>rosids</taxon>
        <taxon>fabids</taxon>
        <taxon>Rosales</taxon>
        <taxon>Rosaceae</taxon>
        <taxon>Rosoideae</taxon>
        <taxon>Rosoideae incertae sedis</taxon>
        <taxon>Rosa</taxon>
    </lineage>
</organism>
<evidence type="ECO:0000256" key="6">
    <source>
        <dbReference type="RuleBase" id="RU366066"/>
    </source>
</evidence>
<dbReference type="CDD" id="cd07521">
    <property type="entry name" value="HAD_FCP1-like"/>
    <property type="match status" value="1"/>
</dbReference>
<evidence type="ECO:0000313" key="9">
    <source>
        <dbReference type="EMBL" id="PRQ34988.1"/>
    </source>
</evidence>
<dbReference type="STRING" id="74649.A0A2P6QLF0"/>
<dbReference type="SMART" id="SM00577">
    <property type="entry name" value="CPDc"/>
    <property type="match status" value="1"/>
</dbReference>
<dbReference type="Pfam" id="PF03031">
    <property type="entry name" value="NIF"/>
    <property type="match status" value="1"/>
</dbReference>
<feature type="domain" description="FCP1 homology" evidence="8">
    <location>
        <begin position="66"/>
        <end position="240"/>
    </location>
</feature>
<keyword evidence="3 6" id="KW-0539">Nucleus</keyword>
<dbReference type="InterPro" id="IPR023214">
    <property type="entry name" value="HAD_sf"/>
</dbReference>
<dbReference type="InterPro" id="IPR001357">
    <property type="entry name" value="BRCT_dom"/>
</dbReference>
<evidence type="ECO:0000256" key="2">
    <source>
        <dbReference type="ARBA" id="ARBA00022801"/>
    </source>
</evidence>
<evidence type="ECO:0000256" key="3">
    <source>
        <dbReference type="ARBA" id="ARBA00023242"/>
    </source>
</evidence>
<dbReference type="EMBL" id="PDCK01000043">
    <property type="protein sequence ID" value="PRQ34988.1"/>
    <property type="molecule type" value="Genomic_DNA"/>
</dbReference>
<evidence type="ECO:0000259" key="7">
    <source>
        <dbReference type="PROSITE" id="PS50172"/>
    </source>
</evidence>
<comment type="function">
    <text evidence="6">This promotes the activity of RNA polymerase II.</text>
</comment>
<name>A0A2P6QLF0_ROSCH</name>
<dbReference type="Gramene" id="PRQ34988">
    <property type="protein sequence ID" value="PRQ34988"/>
    <property type="gene ID" value="RchiOBHm_Chr5g0075131"/>
</dbReference>
<dbReference type="InterPro" id="IPR004274">
    <property type="entry name" value="FCP1_dom"/>
</dbReference>
<evidence type="ECO:0000256" key="1">
    <source>
        <dbReference type="ARBA" id="ARBA00004123"/>
    </source>
</evidence>
<dbReference type="GO" id="GO:0005634">
    <property type="term" value="C:nucleus"/>
    <property type="evidence" value="ECO:0007669"/>
    <property type="project" value="UniProtKB-SubCell"/>
</dbReference>
<dbReference type="SUPFAM" id="SSF56784">
    <property type="entry name" value="HAD-like"/>
    <property type="match status" value="1"/>
</dbReference>
<dbReference type="EC" id="3.1.3.16" evidence="6"/>
<gene>
    <name evidence="9" type="ORF">RchiOBHm_Chr5g0075131</name>
</gene>
<dbReference type="PROSITE" id="PS50969">
    <property type="entry name" value="FCP1"/>
    <property type="match status" value="1"/>
</dbReference>
<keyword evidence="2 6" id="KW-0378">Hydrolase</keyword>
<dbReference type="PANTHER" id="PTHR23081">
    <property type="entry name" value="RNA POLYMERASE II CTD PHOSPHATASE"/>
    <property type="match status" value="1"/>
</dbReference>
<accession>A0A2P6QLF0</accession>
<feature type="domain" description="BRCT" evidence="7">
    <location>
        <begin position="287"/>
        <end position="348"/>
    </location>
</feature>
<comment type="subcellular location">
    <subcellularLocation>
        <location evidence="1 6">Nucleus</location>
    </subcellularLocation>
</comment>
<keyword evidence="10" id="KW-1185">Reference proteome</keyword>
<dbReference type="Gene3D" id="1.10.287.10">
    <property type="entry name" value="S15/NS1, RNA-binding"/>
    <property type="match status" value="1"/>
</dbReference>
<sequence>MSRSTKSRKIRNSSPYISNRLQFSFLINCQNFFKNLHLEFTMKQADDRISSNLHRALNLNSKSCSSQNRKLHLVLDLDHTLLHSTELDHVTPQEEYLKTKTDDHSLEGDVFMDSAMITKLRPFVRTFLKEASHMFEMHIYTTGNRAYALRMAELLDPEQEYFFTSSSRVISCNDHSSRGQKKCLDLVRGCEDSNVLILDDTREAWTKENQDNLIVIRRYYFFKYSSQTMCFNNRKSLAELKTDENDYLEHILQLLKQVHSMFFVHKLPNKNHFGNDVRQVLKTLRKRELGAICSTRVDAPSVTHVVATNTRTKNSLLAVKNKKLLVRQEWIESASYMWEKQPEHKFLVPTTETYINCD</sequence>
<proteinExistence type="predicted"/>
<dbReference type="NCBIfam" id="TIGR02250">
    <property type="entry name" value="FCP1_euk"/>
    <property type="match status" value="1"/>
</dbReference>
<dbReference type="AlphaFoldDB" id="A0A2P6QLF0"/>
<reference evidence="9 10" key="1">
    <citation type="journal article" date="2018" name="Nat. Genet.">
        <title>The Rosa genome provides new insights in the design of modern roses.</title>
        <authorList>
            <person name="Bendahmane M."/>
        </authorList>
    </citation>
    <scope>NUCLEOTIDE SEQUENCE [LARGE SCALE GENOMIC DNA]</scope>
    <source>
        <strain evidence="10">cv. Old Blush</strain>
    </source>
</reference>
<evidence type="ECO:0000256" key="4">
    <source>
        <dbReference type="ARBA" id="ARBA00047761"/>
    </source>
</evidence>
<comment type="catalytic activity">
    <reaction evidence="4 6">
        <text>O-phospho-L-seryl-[protein] + H2O = L-seryl-[protein] + phosphate</text>
        <dbReference type="Rhea" id="RHEA:20629"/>
        <dbReference type="Rhea" id="RHEA-COMP:9863"/>
        <dbReference type="Rhea" id="RHEA-COMP:11604"/>
        <dbReference type="ChEBI" id="CHEBI:15377"/>
        <dbReference type="ChEBI" id="CHEBI:29999"/>
        <dbReference type="ChEBI" id="CHEBI:43474"/>
        <dbReference type="ChEBI" id="CHEBI:83421"/>
        <dbReference type="EC" id="3.1.3.16"/>
    </reaction>
</comment>
<dbReference type="InterPro" id="IPR036412">
    <property type="entry name" value="HAD-like_sf"/>
</dbReference>
<protein>
    <recommendedName>
        <fullName evidence="6">RNA polymerase II C-terminal domain phosphatase-like</fullName>
        <ecNumber evidence="6">3.1.3.16</ecNumber>
    </recommendedName>
</protein>
<dbReference type="PROSITE" id="PS50172">
    <property type="entry name" value="BRCT"/>
    <property type="match status" value="1"/>
</dbReference>
<comment type="caution">
    <text evidence="9">The sequence shown here is derived from an EMBL/GenBank/DDBJ whole genome shotgun (WGS) entry which is preliminary data.</text>
</comment>
<dbReference type="Gene3D" id="3.40.50.10190">
    <property type="entry name" value="BRCT domain"/>
    <property type="match status" value="1"/>
</dbReference>
<dbReference type="PANTHER" id="PTHR23081:SF36">
    <property type="entry name" value="RNA POLYMERASE II SUBUNIT A C-TERMINAL DOMAIN PHOSPHATASE"/>
    <property type="match status" value="1"/>
</dbReference>
<dbReference type="Proteomes" id="UP000238479">
    <property type="component" value="Chromosome 5"/>
</dbReference>
<evidence type="ECO:0000259" key="8">
    <source>
        <dbReference type="PROSITE" id="PS50969"/>
    </source>
</evidence>
<evidence type="ECO:0000313" key="10">
    <source>
        <dbReference type="Proteomes" id="UP000238479"/>
    </source>
</evidence>
<dbReference type="InterPro" id="IPR036420">
    <property type="entry name" value="BRCT_dom_sf"/>
</dbReference>
<dbReference type="GO" id="GO:0008420">
    <property type="term" value="F:RNA polymerase II CTD heptapeptide repeat phosphatase activity"/>
    <property type="evidence" value="ECO:0007669"/>
    <property type="project" value="UniProtKB-UniRule"/>
</dbReference>
<dbReference type="Gene3D" id="3.40.50.1000">
    <property type="entry name" value="HAD superfamily/HAD-like"/>
    <property type="match status" value="1"/>
</dbReference>
<dbReference type="InterPro" id="IPR039189">
    <property type="entry name" value="Fcp1"/>
</dbReference>
<evidence type="ECO:0000256" key="5">
    <source>
        <dbReference type="ARBA" id="ARBA00048336"/>
    </source>
</evidence>